<dbReference type="EMBL" id="CAJNOQ010029126">
    <property type="protein sequence ID" value="CAF1566665.1"/>
    <property type="molecule type" value="Genomic_DNA"/>
</dbReference>
<dbReference type="Proteomes" id="UP000677228">
    <property type="component" value="Unassembled WGS sequence"/>
</dbReference>
<dbReference type="OrthoDB" id="774951at2759"/>
<feature type="region of interest" description="Disordered" evidence="1">
    <location>
        <begin position="108"/>
        <end position="259"/>
    </location>
</feature>
<comment type="caution">
    <text evidence="4">The sequence shown here is derived from an EMBL/GenBank/DDBJ whole genome shotgun (WGS) entry which is preliminary data.</text>
</comment>
<evidence type="ECO:0000313" key="5">
    <source>
        <dbReference type="EMBL" id="CAF3987486.1"/>
    </source>
</evidence>
<sequence>MAPEICCHPPEKLSRESDVWAYGCILLEITSGDLPWREEFEDDQILFRTLQKQHTDIFTRICSTQRAPPKFRQLLCMCCSWSKSHRPTFTAIVSNLQAISSTDLVKINQPSRTSSSSTLSSKMSSMSIHQQQNDQNEERARKARQQKEDQERLTREERDRRDREERDRRDREERDRRDRTDRERRDREEREWQRQKDERDRLDREQREREENDRQERQRRQQQAVPASRRSTFDDSFSDGDSSSDFPSPFPAFRSGNDGFGSLLAPPSFTMGGSGGGGRSAASHGGHLTGDFYTSRGSANGRAIYEGARGGHYYMTRGGNKRYL</sequence>
<dbReference type="GO" id="GO:0004674">
    <property type="term" value="F:protein serine/threonine kinase activity"/>
    <property type="evidence" value="ECO:0007669"/>
    <property type="project" value="TreeGrafter"/>
</dbReference>
<dbReference type="EMBL" id="CAJOBA010034542">
    <property type="protein sequence ID" value="CAF3987486.1"/>
    <property type="molecule type" value="Genomic_DNA"/>
</dbReference>
<dbReference type="Proteomes" id="UP000681722">
    <property type="component" value="Unassembled WGS sequence"/>
</dbReference>
<dbReference type="Pfam" id="PF00069">
    <property type="entry name" value="Pkinase"/>
    <property type="match status" value="1"/>
</dbReference>
<dbReference type="Proteomes" id="UP000663829">
    <property type="component" value="Unassembled WGS sequence"/>
</dbReference>
<evidence type="ECO:0000313" key="7">
    <source>
        <dbReference type="Proteomes" id="UP000663829"/>
    </source>
</evidence>
<dbReference type="InterPro" id="IPR011009">
    <property type="entry name" value="Kinase-like_dom_sf"/>
</dbReference>
<dbReference type="EMBL" id="CAJNOK010013018">
    <property type="protein sequence ID" value="CAF1176322.1"/>
    <property type="molecule type" value="Genomic_DNA"/>
</dbReference>
<evidence type="ECO:0000313" key="4">
    <source>
        <dbReference type="EMBL" id="CAF1566665.1"/>
    </source>
</evidence>
<evidence type="ECO:0000256" key="1">
    <source>
        <dbReference type="SAM" id="MobiDB-lite"/>
    </source>
</evidence>
<feature type="compositionally biased region" description="Basic and acidic residues" evidence="1">
    <location>
        <begin position="136"/>
        <end position="219"/>
    </location>
</feature>
<dbReference type="PANTHER" id="PTHR44329">
    <property type="entry name" value="SERINE/THREONINE-PROTEIN KINASE TNNI3K-RELATED"/>
    <property type="match status" value="1"/>
</dbReference>
<reference evidence="4" key="1">
    <citation type="submission" date="2021-02" db="EMBL/GenBank/DDBJ databases">
        <authorList>
            <person name="Nowell W R."/>
        </authorList>
    </citation>
    <scope>NUCLEOTIDE SEQUENCE</scope>
</reference>
<dbReference type="SUPFAM" id="SSF56112">
    <property type="entry name" value="Protein kinase-like (PK-like)"/>
    <property type="match status" value="1"/>
</dbReference>
<protein>
    <recommendedName>
        <fullName evidence="2">Protein kinase domain-containing protein</fullName>
    </recommendedName>
</protein>
<dbReference type="EMBL" id="CAJOBC010094925">
    <property type="protein sequence ID" value="CAF4429004.1"/>
    <property type="molecule type" value="Genomic_DNA"/>
</dbReference>
<accession>A0A815Y7N4</accession>
<gene>
    <name evidence="4" type="ORF">GPM918_LOCUS40121</name>
    <name evidence="3" type="ORF">OVA965_LOCUS22829</name>
    <name evidence="6" type="ORF">SRO942_LOCUS41044</name>
    <name evidence="5" type="ORF">TMI583_LOCUS23543</name>
</gene>
<proteinExistence type="predicted"/>
<name>A0A815Y7N4_9BILA</name>
<evidence type="ECO:0000313" key="3">
    <source>
        <dbReference type="EMBL" id="CAF1176322.1"/>
    </source>
</evidence>
<dbReference type="Gene3D" id="1.10.510.10">
    <property type="entry name" value="Transferase(Phosphotransferase) domain 1"/>
    <property type="match status" value="1"/>
</dbReference>
<evidence type="ECO:0000313" key="6">
    <source>
        <dbReference type="EMBL" id="CAF4429004.1"/>
    </source>
</evidence>
<feature type="compositionally biased region" description="Low complexity" evidence="1">
    <location>
        <begin position="239"/>
        <end position="255"/>
    </location>
</feature>
<dbReference type="InterPro" id="IPR051681">
    <property type="entry name" value="Ser/Thr_Kinases-Pseudokinases"/>
</dbReference>
<dbReference type="InterPro" id="IPR000719">
    <property type="entry name" value="Prot_kinase_dom"/>
</dbReference>
<dbReference type="AlphaFoldDB" id="A0A815Y7N4"/>
<dbReference type="Proteomes" id="UP000682733">
    <property type="component" value="Unassembled WGS sequence"/>
</dbReference>
<keyword evidence="7" id="KW-1185">Reference proteome</keyword>
<dbReference type="GO" id="GO:0005524">
    <property type="term" value="F:ATP binding"/>
    <property type="evidence" value="ECO:0007669"/>
    <property type="project" value="InterPro"/>
</dbReference>
<feature type="domain" description="Protein kinase" evidence="2">
    <location>
        <begin position="1"/>
        <end position="94"/>
    </location>
</feature>
<organism evidence="4 7">
    <name type="scientific">Didymodactylos carnosus</name>
    <dbReference type="NCBI Taxonomy" id="1234261"/>
    <lineage>
        <taxon>Eukaryota</taxon>
        <taxon>Metazoa</taxon>
        <taxon>Spiralia</taxon>
        <taxon>Gnathifera</taxon>
        <taxon>Rotifera</taxon>
        <taxon>Eurotatoria</taxon>
        <taxon>Bdelloidea</taxon>
        <taxon>Philodinida</taxon>
        <taxon>Philodinidae</taxon>
        <taxon>Didymodactylos</taxon>
    </lineage>
</organism>
<evidence type="ECO:0000259" key="2">
    <source>
        <dbReference type="Pfam" id="PF00069"/>
    </source>
</evidence>
<feature type="compositionally biased region" description="Low complexity" evidence="1">
    <location>
        <begin position="111"/>
        <end position="127"/>
    </location>
</feature>